<evidence type="ECO:0000256" key="3">
    <source>
        <dbReference type="ARBA" id="ARBA00023066"/>
    </source>
</evidence>
<comment type="cofactor">
    <cofactor evidence="9">
        <name>pyruvate</name>
        <dbReference type="ChEBI" id="CHEBI:15361"/>
    </cofactor>
    <text evidence="9">Binds 1 pyruvoyl group covalently per subunit.</text>
</comment>
<name>A0ABY8L245_9FLAO</name>
<dbReference type="PANTHER" id="PTHR33866">
    <property type="entry name" value="S-ADENOSYLMETHIONINE DECARBOXYLASE PROENZYME"/>
    <property type="match status" value="1"/>
</dbReference>
<dbReference type="GO" id="GO:0004014">
    <property type="term" value="F:adenosylmethionine decarboxylase activity"/>
    <property type="evidence" value="ECO:0007669"/>
    <property type="project" value="UniProtKB-EC"/>
</dbReference>
<dbReference type="PANTHER" id="PTHR33866:SF2">
    <property type="entry name" value="S-ADENOSYLMETHIONINE DECARBOXYLASE PROENZYME"/>
    <property type="match status" value="1"/>
</dbReference>
<keyword evidence="9" id="KW-0949">S-adenosyl-L-methionine</keyword>
<evidence type="ECO:0000313" key="11">
    <source>
        <dbReference type="Proteomes" id="UP001232001"/>
    </source>
</evidence>
<keyword evidence="3 9" id="KW-0745">Spermidine biosynthesis</keyword>
<keyword evidence="4 9" id="KW-0620">Polyamine biosynthesis</keyword>
<feature type="modified residue" description="Pyruvic acid (Ser); by autocatalysis" evidence="9">
    <location>
        <position position="63"/>
    </location>
</feature>
<keyword evidence="5 9" id="KW-0865">Zymogen</keyword>
<keyword evidence="8 9" id="KW-0670">Pyruvate</keyword>
<dbReference type="HAMAP" id="MF_00464">
    <property type="entry name" value="AdoMetDC_1"/>
    <property type="match status" value="1"/>
</dbReference>
<comment type="PTM">
    <text evidence="9">Is synthesized initially as an inactive proenzyme. Formation of the active enzyme involves a self-maturation process in which the active site pyruvoyl group is generated from an internal serine residue via an autocatalytic post-translational modification. Two non-identical subunits are generated from the proenzyme in this reaction, and the pyruvate is formed at the N-terminus of the alpha chain, which is derived from the carboxyl end of the proenzyme. The post-translation cleavage follows an unusual pathway, termed non-hydrolytic serinolysis, in which the side chain hydroxyl group of the serine supplies its oxygen atom to form the C-terminus of the beta chain, while the remainder of the serine residue undergoes an oxidative deamination to produce ammonia and the pyruvoyl group blocking the N-terminus of the alpha chain.</text>
</comment>
<comment type="function">
    <text evidence="9">Catalyzes the decarboxylation of S-adenosylmethionine to S-adenosylmethioninamine (dcAdoMet), the propylamine donor required for the synthesis of the polyamines spermine and spermidine from the diamine putrescine.</text>
</comment>
<dbReference type="EC" id="4.1.1.50" evidence="9"/>
<evidence type="ECO:0000256" key="2">
    <source>
        <dbReference type="ARBA" id="ARBA00022813"/>
    </source>
</evidence>
<keyword evidence="7 9" id="KW-0704">Schiff base</keyword>
<evidence type="ECO:0000256" key="1">
    <source>
        <dbReference type="ARBA" id="ARBA00022793"/>
    </source>
</evidence>
<dbReference type="EMBL" id="CP122539">
    <property type="protein sequence ID" value="WGH75517.1"/>
    <property type="molecule type" value="Genomic_DNA"/>
</dbReference>
<protein>
    <recommendedName>
        <fullName evidence="9">S-adenosylmethionine decarboxylase proenzyme</fullName>
        <shortName evidence="9">AdoMetDC</shortName>
        <shortName evidence="9">SAMDC</shortName>
        <ecNumber evidence="9">4.1.1.50</ecNumber>
    </recommendedName>
    <component>
        <recommendedName>
            <fullName evidence="9">S-adenosylmethionine decarboxylase beta chain</fullName>
        </recommendedName>
    </component>
    <component>
        <recommendedName>
            <fullName evidence="9">S-adenosylmethionine decarboxylase alpha chain</fullName>
        </recommendedName>
    </component>
</protein>
<accession>A0ABY8L245</accession>
<reference evidence="10 11" key="1">
    <citation type="submission" date="2023-04" db="EMBL/GenBank/DDBJ databases">
        <title>Tenacibaculum tangerinum sp. nov., isolated from sea tidal flat of South Korea.</title>
        <authorList>
            <person name="Lee S.H."/>
            <person name="Kim J.-J."/>
        </authorList>
    </citation>
    <scope>NUCLEOTIDE SEQUENCE [LARGE SCALE GENOMIC DNA]</scope>
    <source>
        <strain evidence="10 11">GRR-S3-23</strain>
    </source>
</reference>
<sequence>MKRLGYHGLWEINDSPSELLKFEKTIKPFMDAVADTANLTVLSRNFKQFSPYGVTGVFLLSESHLSIHTWPEHGYAALDLFSCKKFNASLIKELIKEHFETETIVFTSIERGLIDRLELKSQ</sequence>
<feature type="site" description="Cleavage (non-hydrolytic); by autolysis" evidence="9">
    <location>
        <begin position="62"/>
        <end position="63"/>
    </location>
</feature>
<feature type="chain" id="PRO_5044946277" description="S-adenosylmethionine decarboxylase alpha chain" evidence="9">
    <location>
        <begin position="63"/>
        <end position="122"/>
    </location>
</feature>
<gene>
    <name evidence="10" type="primary">speD</name>
    <name evidence="9" type="synonym">speH</name>
    <name evidence="10" type="ORF">P8625_15875</name>
</gene>
<evidence type="ECO:0000256" key="5">
    <source>
        <dbReference type="ARBA" id="ARBA00023145"/>
    </source>
</evidence>
<feature type="active site" description="Schiff-base intermediate with substrate; via pyruvic acid" evidence="9">
    <location>
        <position position="63"/>
    </location>
</feature>
<organism evidence="10 11">
    <name type="scientific">Tenacibaculum tangerinum</name>
    <dbReference type="NCBI Taxonomy" id="3038772"/>
    <lineage>
        <taxon>Bacteria</taxon>
        <taxon>Pseudomonadati</taxon>
        <taxon>Bacteroidota</taxon>
        <taxon>Flavobacteriia</taxon>
        <taxon>Flavobacteriales</taxon>
        <taxon>Flavobacteriaceae</taxon>
        <taxon>Tenacibaculum</taxon>
    </lineage>
</organism>
<keyword evidence="1 9" id="KW-0210">Decarboxylase</keyword>
<dbReference type="Proteomes" id="UP001232001">
    <property type="component" value="Chromosome"/>
</dbReference>
<dbReference type="InterPro" id="IPR016067">
    <property type="entry name" value="S-AdoMet_deCO2ase_core"/>
</dbReference>
<evidence type="ECO:0000256" key="9">
    <source>
        <dbReference type="HAMAP-Rule" id="MF_00464"/>
    </source>
</evidence>
<comment type="subunit">
    <text evidence="9">Heterotetramer of two alpha and two beta chains arranged as a dimer of alpha/beta heterodimers.</text>
</comment>
<evidence type="ECO:0000256" key="4">
    <source>
        <dbReference type="ARBA" id="ARBA00023115"/>
    </source>
</evidence>
<dbReference type="Pfam" id="PF02675">
    <property type="entry name" value="AdoMet_dc"/>
    <property type="match status" value="1"/>
</dbReference>
<evidence type="ECO:0000256" key="7">
    <source>
        <dbReference type="ARBA" id="ARBA00023270"/>
    </source>
</evidence>
<comment type="similarity">
    <text evidence="9">Belongs to the prokaryotic AdoMetDC family. Type 1 subfamily.</text>
</comment>
<feature type="active site" description="Proton donor; for catalytic activity" evidence="9">
    <location>
        <position position="83"/>
    </location>
</feature>
<dbReference type="RefSeq" id="WP_279651391.1">
    <property type="nucleotide sequence ID" value="NZ_CP122539.1"/>
</dbReference>
<feature type="chain" id="PRO_5044946278" description="S-adenosylmethionine decarboxylase beta chain" evidence="9">
    <location>
        <begin position="1"/>
        <end position="62"/>
    </location>
</feature>
<comment type="pathway">
    <text evidence="9">Amine and polyamine biosynthesis; S-adenosylmethioninamine biosynthesis; S-adenosylmethioninamine from S-adenosyl-L-methionine: step 1/1.</text>
</comment>
<dbReference type="InterPro" id="IPR003826">
    <property type="entry name" value="AdoMetDC_fam_prok"/>
</dbReference>
<evidence type="ECO:0000256" key="6">
    <source>
        <dbReference type="ARBA" id="ARBA00023239"/>
    </source>
</evidence>
<keyword evidence="11" id="KW-1185">Reference proteome</keyword>
<evidence type="ECO:0000313" key="10">
    <source>
        <dbReference type="EMBL" id="WGH75517.1"/>
    </source>
</evidence>
<comment type="catalytic activity">
    <reaction evidence="9">
        <text>S-adenosyl-L-methionine + H(+) = S-adenosyl 3-(methylsulfanyl)propylamine + CO2</text>
        <dbReference type="Rhea" id="RHEA:15981"/>
        <dbReference type="ChEBI" id="CHEBI:15378"/>
        <dbReference type="ChEBI" id="CHEBI:16526"/>
        <dbReference type="ChEBI" id="CHEBI:57443"/>
        <dbReference type="ChEBI" id="CHEBI:59789"/>
        <dbReference type="EC" id="4.1.1.50"/>
    </reaction>
</comment>
<dbReference type="Gene3D" id="3.60.90.10">
    <property type="entry name" value="S-adenosylmethionine decarboxylase"/>
    <property type="match status" value="1"/>
</dbReference>
<keyword evidence="2 9" id="KW-0068">Autocatalytic cleavage</keyword>
<dbReference type="SUPFAM" id="SSF56276">
    <property type="entry name" value="S-adenosylmethionine decarboxylase"/>
    <property type="match status" value="1"/>
</dbReference>
<evidence type="ECO:0000256" key="8">
    <source>
        <dbReference type="ARBA" id="ARBA00023317"/>
    </source>
</evidence>
<dbReference type="NCBIfam" id="TIGR03330">
    <property type="entry name" value="SAM_DCase_Bsu"/>
    <property type="match status" value="1"/>
</dbReference>
<feature type="active site" description="Proton acceptor; for processing activity" evidence="9">
    <location>
        <position position="68"/>
    </location>
</feature>
<dbReference type="InterPro" id="IPR017716">
    <property type="entry name" value="S-AdoMet_deCOase_pro-enz"/>
</dbReference>
<proteinExistence type="inferred from homology"/>
<keyword evidence="6 9" id="KW-0456">Lyase</keyword>